<dbReference type="AlphaFoldDB" id="A0A094WCL2"/>
<feature type="region of interest" description="Disordered" evidence="1">
    <location>
        <begin position="52"/>
        <end position="75"/>
    </location>
</feature>
<gene>
    <name evidence="2" type="ORF">LptCag_0998</name>
</gene>
<evidence type="ECO:0000256" key="1">
    <source>
        <dbReference type="SAM" id="MobiDB-lite"/>
    </source>
</evidence>
<accession>A0A094WCL2</accession>
<sequence length="75" mass="8355">MSRIIFSFSAPGPRRRKVHGRKTIQYRGEGERGNNWPDGQCLAGAEEVREREELLEKEKGSPCGLPEKASGDGLE</sequence>
<comment type="caution">
    <text evidence="2">The sequence shown here is derived from an EMBL/GenBank/DDBJ whole genome shotgun (WGS) entry which is preliminary data.</text>
</comment>
<name>A0A094WCL2_9BACT</name>
<organism evidence="2 3">
    <name type="scientific">Leptospirillum ferriphilum</name>
    <dbReference type="NCBI Taxonomy" id="178606"/>
    <lineage>
        <taxon>Bacteria</taxon>
        <taxon>Pseudomonadati</taxon>
        <taxon>Nitrospirota</taxon>
        <taxon>Nitrospiria</taxon>
        <taxon>Nitrospirales</taxon>
        <taxon>Nitrospiraceae</taxon>
        <taxon>Leptospirillum</taxon>
    </lineage>
</organism>
<proteinExistence type="predicted"/>
<reference evidence="2 3" key="1">
    <citation type="submission" date="2014-06" db="EMBL/GenBank/DDBJ databases">
        <title>Draft genome sequence of iron oxidizing acidophile Leptospirillum ferriphilum DSM14647.</title>
        <authorList>
            <person name="Cardenas J.P."/>
            <person name="Lazcano M."/>
            <person name="Ossandon F.J."/>
            <person name="Corbett M."/>
            <person name="Holmes D.S."/>
            <person name="Watkin E."/>
        </authorList>
    </citation>
    <scope>NUCLEOTIDE SEQUENCE [LARGE SCALE GENOMIC DNA]</scope>
    <source>
        <strain evidence="2 3">DSM 14647</strain>
    </source>
</reference>
<dbReference type="Proteomes" id="UP000029452">
    <property type="component" value="Unassembled WGS sequence"/>
</dbReference>
<evidence type="ECO:0000313" key="2">
    <source>
        <dbReference type="EMBL" id="KGA94235.1"/>
    </source>
</evidence>
<dbReference type="PATRIC" id="fig|178606.4.peg.804"/>
<protein>
    <submittedName>
        <fullName evidence="2">Uncharacterized protein</fullName>
    </submittedName>
</protein>
<evidence type="ECO:0000313" key="3">
    <source>
        <dbReference type="Proteomes" id="UP000029452"/>
    </source>
</evidence>
<dbReference type="EMBL" id="JPGK01000003">
    <property type="protein sequence ID" value="KGA94235.1"/>
    <property type="molecule type" value="Genomic_DNA"/>
</dbReference>